<dbReference type="InterPro" id="IPR001623">
    <property type="entry name" value="DnaJ_domain"/>
</dbReference>
<dbReference type="PROSITE" id="PS50076">
    <property type="entry name" value="DNAJ_2"/>
    <property type="match status" value="1"/>
</dbReference>
<organism evidence="2 3">
    <name type="scientific">Paracraurococcus ruber</name>
    <dbReference type="NCBI Taxonomy" id="77675"/>
    <lineage>
        <taxon>Bacteria</taxon>
        <taxon>Pseudomonadati</taxon>
        <taxon>Pseudomonadota</taxon>
        <taxon>Alphaproteobacteria</taxon>
        <taxon>Acetobacterales</taxon>
        <taxon>Roseomonadaceae</taxon>
        <taxon>Paracraurococcus</taxon>
    </lineage>
</organism>
<comment type="caution">
    <text evidence="2">The sequence shown here is derived from an EMBL/GenBank/DDBJ whole genome shotgun (WGS) entry which is preliminary data.</text>
</comment>
<feature type="non-terminal residue" evidence="2">
    <location>
        <position position="1"/>
    </location>
</feature>
<evidence type="ECO:0000313" key="3">
    <source>
        <dbReference type="Proteomes" id="UP000697995"/>
    </source>
</evidence>
<evidence type="ECO:0000259" key="1">
    <source>
        <dbReference type="PROSITE" id="PS50076"/>
    </source>
</evidence>
<sequence>AALRTALAPAAIEIAAEPPAAGDAETGATVLLAAGCEAALEAALSRLPPEAQDGASADLRGPLPPLLFAPLRVAELEPAAVTAAWRLLDLPDRLGTEELTRRWRALARELHPDTGAAAADPARLDAAGQAYRLLRGLAAARGELDLAALAARAGRHLAIPAPSAAEAA</sequence>
<protein>
    <recommendedName>
        <fullName evidence="1">J domain-containing protein</fullName>
    </recommendedName>
</protein>
<dbReference type="InterPro" id="IPR036869">
    <property type="entry name" value="J_dom_sf"/>
</dbReference>
<keyword evidence="3" id="KW-1185">Reference proteome</keyword>
<gene>
    <name evidence="2" type="ORF">CKO45_31855</name>
</gene>
<dbReference type="SUPFAM" id="SSF46565">
    <property type="entry name" value="Chaperone J-domain"/>
    <property type="match status" value="1"/>
</dbReference>
<dbReference type="EMBL" id="NRSG01000742">
    <property type="protein sequence ID" value="MBK1662769.1"/>
    <property type="molecule type" value="Genomic_DNA"/>
</dbReference>
<proteinExistence type="predicted"/>
<feature type="domain" description="J" evidence="1">
    <location>
        <begin position="83"/>
        <end position="148"/>
    </location>
</feature>
<name>A0ABS1D7G3_9PROT</name>
<accession>A0ABS1D7G3</accession>
<dbReference type="RefSeq" id="WP_200306950.1">
    <property type="nucleotide sequence ID" value="NZ_NRSG01000742.1"/>
</dbReference>
<evidence type="ECO:0000313" key="2">
    <source>
        <dbReference type="EMBL" id="MBK1662769.1"/>
    </source>
</evidence>
<dbReference type="Proteomes" id="UP000697995">
    <property type="component" value="Unassembled WGS sequence"/>
</dbReference>
<reference evidence="2 3" key="1">
    <citation type="journal article" date="2020" name="Microorganisms">
        <title>Osmotic Adaptation and Compatible Solute Biosynthesis of Phototrophic Bacteria as Revealed from Genome Analyses.</title>
        <authorList>
            <person name="Imhoff J.F."/>
            <person name="Rahn T."/>
            <person name="Kunzel S."/>
            <person name="Keller A."/>
            <person name="Neulinger S.C."/>
        </authorList>
    </citation>
    <scope>NUCLEOTIDE SEQUENCE [LARGE SCALE GENOMIC DNA]</scope>
    <source>
        <strain evidence="2 3">DSM 15382</strain>
    </source>
</reference>